<proteinExistence type="predicted"/>
<gene>
    <name evidence="2" type="ORF">SDC9_92532</name>
</gene>
<evidence type="ECO:0000313" key="2">
    <source>
        <dbReference type="EMBL" id="MPM45840.1"/>
    </source>
</evidence>
<dbReference type="EMBL" id="VSSQ01011036">
    <property type="protein sequence ID" value="MPM45840.1"/>
    <property type="molecule type" value="Genomic_DNA"/>
</dbReference>
<sequence>MIGSPIYSFVVNFLQQVKPKGFFAFLFFRISAISVFGMRVNPFLYEKQAQYRCQHHCHDERGSQRQGNGNGQVMDKFADCAFQYYHRHEGGNDRQRSCKNRYDKVGCAPPRGSPSANALV</sequence>
<keyword evidence="1" id="KW-1133">Transmembrane helix</keyword>
<evidence type="ECO:0000256" key="1">
    <source>
        <dbReference type="SAM" id="Phobius"/>
    </source>
</evidence>
<reference evidence="2" key="1">
    <citation type="submission" date="2019-08" db="EMBL/GenBank/DDBJ databases">
        <authorList>
            <person name="Kucharzyk K."/>
            <person name="Murdoch R.W."/>
            <person name="Higgins S."/>
            <person name="Loffler F."/>
        </authorList>
    </citation>
    <scope>NUCLEOTIDE SEQUENCE</scope>
</reference>
<comment type="caution">
    <text evidence="2">The sequence shown here is derived from an EMBL/GenBank/DDBJ whole genome shotgun (WGS) entry which is preliminary data.</text>
</comment>
<accession>A0A644ZXY7</accession>
<feature type="transmembrane region" description="Helical" evidence="1">
    <location>
        <begin position="22"/>
        <end position="40"/>
    </location>
</feature>
<keyword evidence="1" id="KW-0472">Membrane</keyword>
<keyword evidence="1" id="KW-0812">Transmembrane</keyword>
<name>A0A644ZXY7_9ZZZZ</name>
<dbReference type="AlphaFoldDB" id="A0A644ZXY7"/>
<organism evidence="2">
    <name type="scientific">bioreactor metagenome</name>
    <dbReference type="NCBI Taxonomy" id="1076179"/>
    <lineage>
        <taxon>unclassified sequences</taxon>
        <taxon>metagenomes</taxon>
        <taxon>ecological metagenomes</taxon>
    </lineage>
</organism>
<protein>
    <submittedName>
        <fullName evidence="2">Uncharacterized protein</fullName>
    </submittedName>
</protein>